<dbReference type="PATRIC" id="fig|37919.13.peg.7809"/>
<dbReference type="AlphaFoldDB" id="A0A1B1KHF9"/>
<feature type="region of interest" description="Disordered" evidence="1">
    <location>
        <begin position="1"/>
        <end position="32"/>
    </location>
</feature>
<evidence type="ECO:0000313" key="2">
    <source>
        <dbReference type="EMBL" id="ANS32018.1"/>
    </source>
</evidence>
<dbReference type="Pfam" id="PF13834">
    <property type="entry name" value="DUF4193"/>
    <property type="match status" value="1"/>
</dbReference>
<dbReference type="InterPro" id="IPR025242">
    <property type="entry name" value="DUF4193"/>
</dbReference>
<proteinExistence type="predicted"/>
<sequence>MICPALPDVRRLPRPADSGGGHDAGDSGWPATSQQVMAGDHVVLRAVARPSLIGSAPEAPGGAPDAPDAARRGAGADDLVVGAGEVIPGDNFPSSNAVPPRPVTLLATVVTYGHCRCVGSGSSVDVTVSRVLGAVGFVEVVMVADYDAPRRARVGDIDSDEAVEELPGYRDPAVPVIEEDADDAAVEEAFELPGADLSGEGELKVRVLPRQADEFVCSGCFLVQHRSRLAATKDGMKFCRDCA</sequence>
<geneLocation type="plasmid" evidence="3">
    <name>pr1cp1</name>
</geneLocation>
<dbReference type="Proteomes" id="UP000186108">
    <property type="component" value="Plasmid pR1CP1"/>
</dbReference>
<name>A0A1B1KHF9_RHOOP</name>
<evidence type="ECO:0000256" key="1">
    <source>
        <dbReference type="SAM" id="MobiDB-lite"/>
    </source>
</evidence>
<protein>
    <recommendedName>
        <fullName evidence="4">DUF4193 domain-containing protein</fullName>
    </recommendedName>
</protein>
<evidence type="ECO:0008006" key="4">
    <source>
        <dbReference type="Google" id="ProtNLM"/>
    </source>
</evidence>
<gene>
    <name evidence="2" type="ORF">R1CP_37060</name>
</gene>
<accession>A0A1B1KHF9</accession>
<dbReference type="EMBL" id="CP009112">
    <property type="protein sequence ID" value="ANS32018.1"/>
    <property type="molecule type" value="Genomic_DNA"/>
</dbReference>
<keyword evidence="2" id="KW-0614">Plasmid</keyword>
<organism evidence="2 3">
    <name type="scientific">Rhodococcus opacus</name>
    <name type="common">Nocardia opaca</name>
    <dbReference type="NCBI Taxonomy" id="37919"/>
    <lineage>
        <taxon>Bacteria</taxon>
        <taxon>Bacillati</taxon>
        <taxon>Actinomycetota</taxon>
        <taxon>Actinomycetes</taxon>
        <taxon>Mycobacteriales</taxon>
        <taxon>Nocardiaceae</taxon>
        <taxon>Rhodococcus</taxon>
    </lineage>
</organism>
<reference evidence="2 3" key="1">
    <citation type="submission" date="2014-07" db="EMBL/GenBank/DDBJ databases">
        <authorList>
            <person name="Zhang J.E."/>
            <person name="Yang H."/>
            <person name="Guo J."/>
            <person name="Deng Z."/>
            <person name="Luo H."/>
            <person name="Luo M."/>
            <person name="Zhao B."/>
        </authorList>
    </citation>
    <scope>NUCLEOTIDE SEQUENCE [LARGE SCALE GENOMIC DNA]</scope>
    <source>
        <strain evidence="2 3">1CP</strain>
        <plasmid evidence="3">Plasmid pr1cp1</plasmid>
    </source>
</reference>
<evidence type="ECO:0000313" key="3">
    <source>
        <dbReference type="Proteomes" id="UP000186108"/>
    </source>
</evidence>